<reference evidence="4" key="1">
    <citation type="submission" date="2016-05" db="EMBL/GenBank/DDBJ databases">
        <title>Paenibacillus oryzae. sp. nov., isolated from the rice root.</title>
        <authorList>
            <person name="Zhang J."/>
            <person name="Zhang X."/>
        </authorList>
    </citation>
    <scope>NUCLEOTIDE SEQUENCE [LARGE SCALE GENOMIC DNA]</scope>
    <source>
        <strain evidence="4">KCTC13222</strain>
    </source>
</reference>
<name>A0A1C1A2B2_9BACL</name>
<evidence type="ECO:0000313" key="3">
    <source>
        <dbReference type="EMBL" id="OCT14674.1"/>
    </source>
</evidence>
<dbReference type="RefSeq" id="WP_065852843.1">
    <property type="nucleotide sequence ID" value="NZ_LYPC01000017.1"/>
</dbReference>
<dbReference type="InterPro" id="IPR006680">
    <property type="entry name" value="Amidohydro-rel"/>
</dbReference>
<dbReference type="AlphaFoldDB" id="A0A1C1A2B2"/>
<dbReference type="PANTHER" id="PTHR43569:SF2">
    <property type="entry name" value="AMIDOHYDROLASE-RELATED DOMAIN-CONTAINING PROTEIN"/>
    <property type="match status" value="1"/>
</dbReference>
<proteinExistence type="inferred from homology"/>
<evidence type="ECO:0000313" key="4">
    <source>
        <dbReference type="Proteomes" id="UP000093309"/>
    </source>
</evidence>
<dbReference type="STRING" id="512399.A8709_10850"/>
<dbReference type="OrthoDB" id="5450317at2"/>
<dbReference type="Pfam" id="PF04909">
    <property type="entry name" value="Amidohydro_2"/>
    <property type="match status" value="1"/>
</dbReference>
<organism evidence="3 4">
    <name type="scientific">Paenibacillus pectinilyticus</name>
    <dbReference type="NCBI Taxonomy" id="512399"/>
    <lineage>
        <taxon>Bacteria</taxon>
        <taxon>Bacillati</taxon>
        <taxon>Bacillota</taxon>
        <taxon>Bacilli</taxon>
        <taxon>Bacillales</taxon>
        <taxon>Paenibacillaceae</taxon>
        <taxon>Paenibacillus</taxon>
    </lineage>
</organism>
<protein>
    <submittedName>
        <fullName evidence="3">Amidohydrolase</fullName>
    </submittedName>
</protein>
<dbReference type="EMBL" id="LYPC01000017">
    <property type="protein sequence ID" value="OCT14674.1"/>
    <property type="molecule type" value="Genomic_DNA"/>
</dbReference>
<evidence type="ECO:0000256" key="1">
    <source>
        <dbReference type="ARBA" id="ARBA00038310"/>
    </source>
</evidence>
<accession>A0A1C1A2B2</accession>
<dbReference type="Proteomes" id="UP000093309">
    <property type="component" value="Unassembled WGS sequence"/>
</dbReference>
<keyword evidence="4" id="KW-1185">Reference proteome</keyword>
<sequence>MRIDAHQHYWKIDRGDYGWLSPKLPVLYRDFLPDDLTPHLGQNHLDQTIVVQAAPTLEETDYLLALSEHSDTIAGVVGWLDLDDPDYVVHYKKHSEHPNYVGFRIMIQEMADARAILQPHFVEALRYFASEDVPVDLLVVAHQLEPVIELLELVPGLRAVIDHIAKPSIAAGVIEPWKSQMAAIAAHPNIYCKVSGMVTEASHTDWKQEDFTTYIQHILASFGTERVMFGSDWPVCLLAAGYEDVVDVVTHALPEGWSEEANARLFGLNAKAFYKL</sequence>
<gene>
    <name evidence="3" type="ORF">A8709_10850</name>
</gene>
<keyword evidence="3" id="KW-0378">Hydrolase</keyword>
<comment type="caution">
    <text evidence="3">The sequence shown here is derived from an EMBL/GenBank/DDBJ whole genome shotgun (WGS) entry which is preliminary data.</text>
</comment>
<comment type="similarity">
    <text evidence="1">Belongs to the metallo-dependent hydrolases superfamily.</text>
</comment>
<dbReference type="GO" id="GO:0016787">
    <property type="term" value="F:hydrolase activity"/>
    <property type="evidence" value="ECO:0007669"/>
    <property type="project" value="UniProtKB-KW"/>
</dbReference>
<dbReference type="PANTHER" id="PTHR43569">
    <property type="entry name" value="AMIDOHYDROLASE"/>
    <property type="match status" value="1"/>
</dbReference>
<feature type="domain" description="Amidohydrolase-related" evidence="2">
    <location>
        <begin position="3"/>
        <end position="276"/>
    </location>
</feature>
<dbReference type="InterPro" id="IPR052350">
    <property type="entry name" value="Metallo-dep_Lactonases"/>
</dbReference>
<dbReference type="InterPro" id="IPR032466">
    <property type="entry name" value="Metal_Hydrolase"/>
</dbReference>
<evidence type="ECO:0000259" key="2">
    <source>
        <dbReference type="Pfam" id="PF04909"/>
    </source>
</evidence>
<dbReference type="Gene3D" id="3.20.20.140">
    <property type="entry name" value="Metal-dependent hydrolases"/>
    <property type="match status" value="1"/>
</dbReference>
<dbReference type="SUPFAM" id="SSF51556">
    <property type="entry name" value="Metallo-dependent hydrolases"/>
    <property type="match status" value="1"/>
</dbReference>